<comment type="subcellular location">
    <subcellularLocation>
        <location evidence="1 13">Cell membrane</location>
        <topology evidence="1 13">Multi-pass membrane protein</topology>
    </subcellularLocation>
</comment>
<keyword evidence="9 13" id="KW-0472">Membrane</keyword>
<name>K4LF32_THEPS</name>
<dbReference type="eggNOG" id="COG0601">
    <property type="taxonomic scope" value="Bacteria"/>
</dbReference>
<protein>
    <recommendedName>
        <fullName evidence="12">Nickel import system permease protein NikB</fullName>
    </recommendedName>
</protein>
<keyword evidence="6 13" id="KW-1133">Transmembrane helix</keyword>
<proteinExistence type="inferred from homology"/>
<evidence type="ECO:0000313" key="15">
    <source>
        <dbReference type="EMBL" id="AFV10600.1"/>
    </source>
</evidence>
<evidence type="ECO:0000256" key="3">
    <source>
        <dbReference type="ARBA" id="ARBA00022475"/>
    </source>
</evidence>
<evidence type="ECO:0000256" key="5">
    <source>
        <dbReference type="ARBA" id="ARBA00022692"/>
    </source>
</evidence>
<keyword evidence="16" id="KW-1185">Reference proteome</keyword>
<organism evidence="15 16">
    <name type="scientific">Thermacetogenium phaeum (strain ATCC BAA-254 / DSM 26808 / PB)</name>
    <dbReference type="NCBI Taxonomy" id="1089553"/>
    <lineage>
        <taxon>Bacteria</taxon>
        <taxon>Bacillati</taxon>
        <taxon>Bacillota</taxon>
        <taxon>Clostridia</taxon>
        <taxon>Thermoanaerobacterales</taxon>
        <taxon>Thermoanaerobacteraceae</taxon>
        <taxon>Thermacetogenium</taxon>
    </lineage>
</organism>
<dbReference type="Proteomes" id="UP000000467">
    <property type="component" value="Chromosome"/>
</dbReference>
<dbReference type="SUPFAM" id="SSF161098">
    <property type="entry name" value="MetI-like"/>
    <property type="match status" value="1"/>
</dbReference>
<evidence type="ECO:0000256" key="11">
    <source>
        <dbReference type="ARBA" id="ARBA00038669"/>
    </source>
</evidence>
<evidence type="ECO:0000313" key="16">
    <source>
        <dbReference type="Proteomes" id="UP000000467"/>
    </source>
</evidence>
<dbReference type="STRING" id="1089553.Tph_c03530"/>
<feature type="transmembrane region" description="Helical" evidence="13">
    <location>
        <begin position="250"/>
        <end position="276"/>
    </location>
</feature>
<feature type="transmembrane region" description="Helical" evidence="13">
    <location>
        <begin position="28"/>
        <end position="48"/>
    </location>
</feature>
<dbReference type="Pfam" id="PF19300">
    <property type="entry name" value="BPD_transp_1_N"/>
    <property type="match status" value="1"/>
</dbReference>
<dbReference type="EMBL" id="CP003732">
    <property type="protein sequence ID" value="AFV10600.1"/>
    <property type="molecule type" value="Genomic_DNA"/>
</dbReference>
<dbReference type="AlphaFoldDB" id="K4LF32"/>
<dbReference type="Gene3D" id="1.10.3720.10">
    <property type="entry name" value="MetI-like"/>
    <property type="match status" value="1"/>
</dbReference>
<comment type="similarity">
    <text evidence="10">Belongs to the binding-protein-dependent transport system permease family. OppBC subfamily.</text>
</comment>
<evidence type="ECO:0000256" key="2">
    <source>
        <dbReference type="ARBA" id="ARBA00022448"/>
    </source>
</evidence>
<sequence>MAIAKAVLDVTRNRGRFFVLKYIARRQLLTIVVVLGVTILTFSIMHLAPGDPAEMIAIARYGMENLTQEDIEQIRKAEGLDAPVYVQYARWLSHVVRGDFGRSLITGEPVLEEILTRFPATLKLALAAMIVSLLIAIPVGIVSAVKPYSLSDYLSMTGALIGVCMPNFWLGLLLILLFSVYLGLFPVCGYGGLKHIVLPALTLGSGMAAITTRLIRSSMLEVLKQDYITTARAKGLSEKSIIARHALKNAFIPVITVIGLQFGHLLEGTVIVETIFAWPGIGKLLVDSIFARDFALIQGCVLFFAVVFVIINLLVDISYVYLDPKIRYEKEG</sequence>
<dbReference type="RefSeq" id="WP_015049518.1">
    <property type="nucleotide sequence ID" value="NC_018870.1"/>
</dbReference>
<comment type="subunit">
    <text evidence="11">The complex is composed of two ATP-binding proteins (NikD and NikE), two transmembrane proteins (NikB and NikC) and a solute-binding protein (NikA).</text>
</comment>
<keyword evidence="5 13" id="KW-0812">Transmembrane</keyword>
<evidence type="ECO:0000256" key="8">
    <source>
        <dbReference type="ARBA" id="ARBA00023112"/>
    </source>
</evidence>
<evidence type="ECO:0000256" key="10">
    <source>
        <dbReference type="ARBA" id="ARBA00024202"/>
    </source>
</evidence>
<dbReference type="HOGENOM" id="CLU_036879_0_0_9"/>
<keyword evidence="8" id="KW-0921">Nickel transport</keyword>
<evidence type="ECO:0000256" key="13">
    <source>
        <dbReference type="RuleBase" id="RU363032"/>
    </source>
</evidence>
<dbReference type="KEGG" id="tpz:Tph_c03530"/>
<dbReference type="InterPro" id="IPR045621">
    <property type="entry name" value="BPD_transp_1_N"/>
</dbReference>
<feature type="transmembrane region" description="Helical" evidence="13">
    <location>
        <begin position="157"/>
        <end position="184"/>
    </location>
</feature>
<evidence type="ECO:0000256" key="7">
    <source>
        <dbReference type="ARBA" id="ARBA00023065"/>
    </source>
</evidence>
<dbReference type="PANTHER" id="PTHR43163:SF6">
    <property type="entry name" value="DIPEPTIDE TRANSPORT SYSTEM PERMEASE PROTEIN DPPB-RELATED"/>
    <property type="match status" value="1"/>
</dbReference>
<reference evidence="15 16" key="1">
    <citation type="journal article" date="2012" name="BMC Genomics">
        <title>Genome-guided analysis of physiological and morphological traits of the fermentative acetate oxidizer Thermacetogenium phaeum.</title>
        <authorList>
            <person name="Oehler D."/>
            <person name="Poehlein A."/>
            <person name="Leimbach A."/>
            <person name="Muller N."/>
            <person name="Daniel R."/>
            <person name="Gottschalk G."/>
            <person name="Schink B."/>
        </authorList>
    </citation>
    <scope>NUCLEOTIDE SEQUENCE [LARGE SCALE GENOMIC DNA]</scope>
    <source>
        <strain evidence="16">ATCC BAA-254 / DSM 26808 / PB</strain>
    </source>
</reference>
<keyword evidence="7" id="KW-0406">Ion transport</keyword>
<feature type="transmembrane region" description="Helical" evidence="13">
    <location>
        <begin position="124"/>
        <end position="145"/>
    </location>
</feature>
<dbReference type="NCBIfam" id="NF045470">
    <property type="entry name" value="Opp2B"/>
    <property type="match status" value="1"/>
</dbReference>
<dbReference type="GO" id="GO:0005886">
    <property type="term" value="C:plasma membrane"/>
    <property type="evidence" value="ECO:0007669"/>
    <property type="project" value="UniProtKB-SubCell"/>
</dbReference>
<evidence type="ECO:0000256" key="12">
    <source>
        <dbReference type="ARBA" id="ARBA00044774"/>
    </source>
</evidence>
<evidence type="ECO:0000256" key="4">
    <source>
        <dbReference type="ARBA" id="ARBA00022596"/>
    </source>
</evidence>
<gene>
    <name evidence="15" type="primary">gsiC1</name>
    <name evidence="15" type="ordered locus">Tph_c03530</name>
</gene>
<evidence type="ECO:0000259" key="14">
    <source>
        <dbReference type="PROSITE" id="PS50928"/>
    </source>
</evidence>
<keyword evidence="3" id="KW-1003">Cell membrane</keyword>
<evidence type="ECO:0000256" key="6">
    <source>
        <dbReference type="ARBA" id="ARBA00022989"/>
    </source>
</evidence>
<dbReference type="CDD" id="cd06261">
    <property type="entry name" value="TM_PBP2"/>
    <property type="match status" value="1"/>
</dbReference>
<dbReference type="GO" id="GO:0015099">
    <property type="term" value="F:nickel cation transmembrane transporter activity"/>
    <property type="evidence" value="ECO:0007669"/>
    <property type="project" value="InterPro"/>
</dbReference>
<feature type="domain" description="ABC transmembrane type-1" evidence="14">
    <location>
        <begin position="118"/>
        <end position="315"/>
    </location>
</feature>
<keyword evidence="2 13" id="KW-0813">Transport</keyword>
<dbReference type="InterPro" id="IPR035906">
    <property type="entry name" value="MetI-like_sf"/>
</dbReference>
<dbReference type="InterPro" id="IPR050045">
    <property type="entry name" value="Opp2B"/>
</dbReference>
<keyword evidence="4" id="KW-0533">Nickel</keyword>
<evidence type="ECO:0000256" key="1">
    <source>
        <dbReference type="ARBA" id="ARBA00004651"/>
    </source>
</evidence>
<dbReference type="Pfam" id="PF00528">
    <property type="entry name" value="BPD_transp_1"/>
    <property type="match status" value="1"/>
</dbReference>
<evidence type="ECO:0000256" key="9">
    <source>
        <dbReference type="ARBA" id="ARBA00023136"/>
    </source>
</evidence>
<accession>K4LF32</accession>
<feature type="transmembrane region" description="Helical" evidence="13">
    <location>
        <begin position="196"/>
        <end position="215"/>
    </location>
</feature>
<dbReference type="PANTHER" id="PTHR43163">
    <property type="entry name" value="DIPEPTIDE TRANSPORT SYSTEM PERMEASE PROTEIN DPPB-RELATED"/>
    <property type="match status" value="1"/>
</dbReference>
<feature type="transmembrane region" description="Helical" evidence="13">
    <location>
        <begin position="296"/>
        <end position="322"/>
    </location>
</feature>
<dbReference type="InterPro" id="IPR000515">
    <property type="entry name" value="MetI-like"/>
</dbReference>
<dbReference type="PROSITE" id="PS50928">
    <property type="entry name" value="ABC_TM1"/>
    <property type="match status" value="1"/>
</dbReference>